<gene>
    <name evidence="2" type="ORF">BU24DRAFT_232885</name>
</gene>
<name>A0A6A5XK29_9PLEO</name>
<protein>
    <submittedName>
        <fullName evidence="2">Uncharacterized protein</fullName>
    </submittedName>
</protein>
<feature type="region of interest" description="Disordered" evidence="1">
    <location>
        <begin position="52"/>
        <end position="91"/>
    </location>
</feature>
<dbReference type="RefSeq" id="XP_033381575.1">
    <property type="nucleotide sequence ID" value="XM_033522200.1"/>
</dbReference>
<reference evidence="2" key="1">
    <citation type="journal article" date="2020" name="Stud. Mycol.">
        <title>101 Dothideomycetes genomes: a test case for predicting lifestyles and emergence of pathogens.</title>
        <authorList>
            <person name="Haridas S."/>
            <person name="Albert R."/>
            <person name="Binder M."/>
            <person name="Bloem J."/>
            <person name="Labutti K."/>
            <person name="Salamov A."/>
            <person name="Andreopoulos B."/>
            <person name="Baker S."/>
            <person name="Barry K."/>
            <person name="Bills G."/>
            <person name="Bluhm B."/>
            <person name="Cannon C."/>
            <person name="Castanera R."/>
            <person name="Culley D."/>
            <person name="Daum C."/>
            <person name="Ezra D."/>
            <person name="Gonzalez J."/>
            <person name="Henrissat B."/>
            <person name="Kuo A."/>
            <person name="Liang C."/>
            <person name="Lipzen A."/>
            <person name="Lutzoni F."/>
            <person name="Magnuson J."/>
            <person name="Mondo S."/>
            <person name="Nolan M."/>
            <person name="Ohm R."/>
            <person name="Pangilinan J."/>
            <person name="Park H.-J."/>
            <person name="Ramirez L."/>
            <person name="Alfaro M."/>
            <person name="Sun H."/>
            <person name="Tritt A."/>
            <person name="Yoshinaga Y."/>
            <person name="Zwiers L.-H."/>
            <person name="Turgeon B."/>
            <person name="Goodwin S."/>
            <person name="Spatafora J."/>
            <person name="Crous P."/>
            <person name="Grigoriev I."/>
        </authorList>
    </citation>
    <scope>NUCLEOTIDE SEQUENCE</scope>
    <source>
        <strain evidence="2">CBS 175.79</strain>
    </source>
</reference>
<organism evidence="2 3">
    <name type="scientific">Aaosphaeria arxii CBS 175.79</name>
    <dbReference type="NCBI Taxonomy" id="1450172"/>
    <lineage>
        <taxon>Eukaryota</taxon>
        <taxon>Fungi</taxon>
        <taxon>Dikarya</taxon>
        <taxon>Ascomycota</taxon>
        <taxon>Pezizomycotina</taxon>
        <taxon>Dothideomycetes</taxon>
        <taxon>Pleosporomycetidae</taxon>
        <taxon>Pleosporales</taxon>
        <taxon>Pleosporales incertae sedis</taxon>
        <taxon>Aaosphaeria</taxon>
    </lineage>
</organism>
<accession>A0A6A5XK29</accession>
<keyword evidence="3" id="KW-1185">Reference proteome</keyword>
<dbReference type="Proteomes" id="UP000799778">
    <property type="component" value="Unassembled WGS sequence"/>
</dbReference>
<evidence type="ECO:0000256" key="1">
    <source>
        <dbReference type="SAM" id="MobiDB-lite"/>
    </source>
</evidence>
<dbReference type="AlphaFoldDB" id="A0A6A5XK29"/>
<dbReference type="EMBL" id="ML978071">
    <property type="protein sequence ID" value="KAF2013236.1"/>
    <property type="molecule type" value="Genomic_DNA"/>
</dbReference>
<dbReference type="GeneID" id="54279597"/>
<proteinExistence type="predicted"/>
<sequence>MPQTEPKHHNRSRPDPYIHAYLPRRRRQTCHRRTITHVTTIALTHLHPFCPPSARSHTRLPPPLRIDLRKPQPLDGGASQRMTRKRSSRACSGTQAWRALNDLFVGWTEPFRLQHSLRTYPHNLLFSSIRRRWQIRLLVRMSYMWTASESTGGYEPQWRPLRPLVPFLPDASTTNQRGDAALSYSIRRSCRP</sequence>
<evidence type="ECO:0000313" key="2">
    <source>
        <dbReference type="EMBL" id="KAF2013236.1"/>
    </source>
</evidence>
<evidence type="ECO:0000313" key="3">
    <source>
        <dbReference type="Proteomes" id="UP000799778"/>
    </source>
</evidence>